<keyword evidence="10" id="KW-1185">Reference proteome</keyword>
<evidence type="ECO:0000313" key="9">
    <source>
        <dbReference type="EMBL" id="MBP2072297.1"/>
    </source>
</evidence>
<dbReference type="CDD" id="cd11642">
    <property type="entry name" value="SUMT"/>
    <property type="match status" value="1"/>
</dbReference>
<dbReference type="PANTHER" id="PTHR45790">
    <property type="entry name" value="SIROHEME SYNTHASE-RELATED"/>
    <property type="match status" value="1"/>
</dbReference>
<dbReference type="Gene3D" id="3.30.950.10">
    <property type="entry name" value="Methyltransferase, Cobalt-precorrin-4 Transmethylase, Domain 2"/>
    <property type="match status" value="1"/>
</dbReference>
<evidence type="ECO:0000256" key="1">
    <source>
        <dbReference type="ARBA" id="ARBA00012162"/>
    </source>
</evidence>
<dbReference type="Proteomes" id="UP001166402">
    <property type="component" value="Unassembled WGS sequence"/>
</dbReference>
<dbReference type="InterPro" id="IPR036108">
    <property type="entry name" value="4pyrrol_syn_uPrphyn_synt_sf"/>
</dbReference>
<dbReference type="GO" id="GO:0004851">
    <property type="term" value="F:uroporphyrin-III C-methyltransferase activity"/>
    <property type="evidence" value="ECO:0007669"/>
    <property type="project" value="UniProtKB-EC"/>
</dbReference>
<dbReference type="NCBIfam" id="NF004790">
    <property type="entry name" value="PRK06136.1"/>
    <property type="match status" value="1"/>
</dbReference>
<dbReference type="PROSITE" id="PS00840">
    <property type="entry name" value="SUMT_2"/>
    <property type="match status" value="1"/>
</dbReference>
<dbReference type="InterPro" id="IPR003754">
    <property type="entry name" value="4pyrrol_synth_uPrphyn_synth"/>
</dbReference>
<dbReference type="InterPro" id="IPR003043">
    <property type="entry name" value="Uropor_MeTrfase_CS"/>
</dbReference>
<evidence type="ECO:0000256" key="5">
    <source>
        <dbReference type="ARBA" id="ARBA00023244"/>
    </source>
</evidence>
<feature type="domain" description="Tetrapyrrole methylase" evidence="7">
    <location>
        <begin position="5"/>
        <end position="215"/>
    </location>
</feature>
<sequence>MAGFVYLIGAGPGDIGLITLKAIEAIKKADVIVYDRLINDSILAMAKDGTELIDVGKMPDSHKVPQWRINEIIAEKAMEGKSVVRLKGGDPFVFGRGGEEGEYLYDKGIPFEVIPGITSAIAVLSYAGIPITHRNLSSSFHVITGHESDGKTENLDWKVIAKLNGTLVFLMAMKNIEFIVNKLIENGMSKDMPAAVIMNGTTPHQKVIKGTLSDIAEKSRNEGMHNPAIIVIGKVVNMSEKLDWFEKKRLFGKRVLLTRTYDLAMSTVDDLKDNGVDVVICPTIKIIPEVDNVSKLIDNIEKYDYIIFTSVNGVNVFKETINLKKFDLRKLNGVKIAAIGSKTCEALNKMYIYPDIVPEEYTSKALADKLKNIPIKGKVALLTSDIGGDVLIDNLKDIAFLDKIVAYKNTPNYEIKDKLINEIKKGIDIAIFTSTSTFNYMSLILGDNMSYLRDAKIAAIGPVTKESIERNGFKVDIIPNTYTLENLIREILKREA</sequence>
<evidence type="ECO:0000313" key="10">
    <source>
        <dbReference type="Proteomes" id="UP001166402"/>
    </source>
</evidence>
<comment type="caution">
    <text evidence="9">The sequence shown here is derived from an EMBL/GenBank/DDBJ whole genome shotgun (WGS) entry which is preliminary data.</text>
</comment>
<dbReference type="InterPro" id="IPR000878">
    <property type="entry name" value="4pyrrol_Mease"/>
</dbReference>
<dbReference type="NCBIfam" id="TIGR01469">
    <property type="entry name" value="cobA_cysG_Cterm"/>
    <property type="match status" value="1"/>
</dbReference>
<dbReference type="SUPFAM" id="SSF53790">
    <property type="entry name" value="Tetrapyrrole methylase"/>
    <property type="match status" value="1"/>
</dbReference>
<evidence type="ECO:0000259" key="8">
    <source>
        <dbReference type="Pfam" id="PF02602"/>
    </source>
</evidence>
<dbReference type="InterPro" id="IPR035996">
    <property type="entry name" value="4pyrrol_Methylase_sf"/>
</dbReference>
<evidence type="ECO:0000256" key="6">
    <source>
        <dbReference type="RuleBase" id="RU003960"/>
    </source>
</evidence>
<dbReference type="InterPro" id="IPR050161">
    <property type="entry name" value="Siro_Cobalamin_biosynth"/>
</dbReference>
<evidence type="ECO:0000259" key="7">
    <source>
        <dbReference type="Pfam" id="PF00590"/>
    </source>
</evidence>
<keyword evidence="3 6" id="KW-0808">Transferase</keyword>
<dbReference type="Gene3D" id="3.40.50.10090">
    <property type="match status" value="2"/>
</dbReference>
<dbReference type="RefSeq" id="WP_209454075.1">
    <property type="nucleotide sequence ID" value="NZ_JAGGLT010000018.1"/>
</dbReference>
<dbReference type="EC" id="2.1.1.107" evidence="1"/>
<accession>A0ABS4NF49</accession>
<proteinExistence type="inferred from homology"/>
<keyword evidence="4" id="KW-0949">S-adenosyl-L-methionine</keyword>
<evidence type="ECO:0000256" key="3">
    <source>
        <dbReference type="ARBA" id="ARBA00022679"/>
    </source>
</evidence>
<evidence type="ECO:0000256" key="4">
    <source>
        <dbReference type="ARBA" id="ARBA00022691"/>
    </source>
</evidence>
<dbReference type="Pfam" id="PF00590">
    <property type="entry name" value="TP_methylase"/>
    <property type="match status" value="1"/>
</dbReference>
<keyword evidence="9" id="KW-0456">Lyase</keyword>
<keyword evidence="2 6" id="KW-0489">Methyltransferase</keyword>
<dbReference type="GO" id="GO:0004852">
    <property type="term" value="F:uroporphyrinogen-III synthase activity"/>
    <property type="evidence" value="ECO:0007669"/>
    <property type="project" value="UniProtKB-EC"/>
</dbReference>
<dbReference type="InterPro" id="IPR006366">
    <property type="entry name" value="CobA/CysG_C"/>
</dbReference>
<protein>
    <recommendedName>
        <fullName evidence="1">uroporphyrinogen-III C-methyltransferase</fullName>
        <ecNumber evidence="1">2.1.1.107</ecNumber>
    </recommendedName>
</protein>
<organism evidence="9 10">
    <name type="scientific">Thermoanaerobacterium butyriciformans</name>
    <dbReference type="NCBI Taxonomy" id="1702242"/>
    <lineage>
        <taxon>Bacteria</taxon>
        <taxon>Bacillati</taxon>
        <taxon>Bacillota</taxon>
        <taxon>Clostridia</taxon>
        <taxon>Thermoanaerobacterales</taxon>
        <taxon>Thermoanaerobacteraceae</taxon>
        <taxon>Thermoanaerobacterium</taxon>
    </lineage>
</organism>
<name>A0ABS4NF49_9THEO</name>
<dbReference type="InterPro" id="IPR014777">
    <property type="entry name" value="4pyrrole_Mease_sub1"/>
</dbReference>
<keyword evidence="5" id="KW-0627">Porphyrin biosynthesis</keyword>
<dbReference type="SUPFAM" id="SSF69618">
    <property type="entry name" value="HemD-like"/>
    <property type="match status" value="1"/>
</dbReference>
<reference evidence="9" key="1">
    <citation type="submission" date="2021-03" db="EMBL/GenBank/DDBJ databases">
        <title>Genomic Encyclopedia of Type Strains, Phase IV (KMG-IV): sequencing the most valuable type-strain genomes for metagenomic binning, comparative biology and taxonomic classification.</title>
        <authorList>
            <person name="Goeker M."/>
        </authorList>
    </citation>
    <scope>NUCLEOTIDE SEQUENCE</scope>
    <source>
        <strain evidence="9">DSM 101588</strain>
    </source>
</reference>
<gene>
    <name evidence="9" type="ORF">J2Z80_001828</name>
</gene>
<dbReference type="EMBL" id="JAGGLT010000018">
    <property type="protein sequence ID" value="MBP2072297.1"/>
    <property type="molecule type" value="Genomic_DNA"/>
</dbReference>
<dbReference type="PROSITE" id="PS00839">
    <property type="entry name" value="SUMT_1"/>
    <property type="match status" value="1"/>
</dbReference>
<dbReference type="InterPro" id="IPR014776">
    <property type="entry name" value="4pyrrole_Mease_sub2"/>
</dbReference>
<evidence type="ECO:0000256" key="2">
    <source>
        <dbReference type="ARBA" id="ARBA00022603"/>
    </source>
</evidence>
<dbReference type="Gene3D" id="3.40.1010.10">
    <property type="entry name" value="Cobalt-precorrin-4 Transmethylase, Domain 1"/>
    <property type="match status" value="1"/>
</dbReference>
<dbReference type="Pfam" id="PF02602">
    <property type="entry name" value="HEM4"/>
    <property type="match status" value="1"/>
</dbReference>
<dbReference type="PANTHER" id="PTHR45790:SF3">
    <property type="entry name" value="S-ADENOSYL-L-METHIONINE-DEPENDENT UROPORPHYRINOGEN III METHYLTRANSFERASE, CHLOROPLASTIC"/>
    <property type="match status" value="1"/>
</dbReference>
<comment type="similarity">
    <text evidence="6">Belongs to the precorrin methyltransferase family.</text>
</comment>
<dbReference type="CDD" id="cd06578">
    <property type="entry name" value="HemD"/>
    <property type="match status" value="1"/>
</dbReference>
<feature type="domain" description="Tetrapyrrole biosynthesis uroporphyrinogen III synthase" evidence="8">
    <location>
        <begin position="268"/>
        <end position="488"/>
    </location>
</feature>
<dbReference type="GO" id="GO:0032259">
    <property type="term" value="P:methylation"/>
    <property type="evidence" value="ECO:0007669"/>
    <property type="project" value="UniProtKB-KW"/>
</dbReference>